<reference evidence="1" key="1">
    <citation type="submission" date="2014-11" db="EMBL/GenBank/DDBJ databases">
        <authorList>
            <person name="Amaro Gonzalez C."/>
        </authorList>
    </citation>
    <scope>NUCLEOTIDE SEQUENCE</scope>
</reference>
<proteinExistence type="predicted"/>
<protein>
    <submittedName>
        <fullName evidence="1">Uncharacterized protein</fullName>
    </submittedName>
</protein>
<name>A0A0E9SSF1_ANGAN</name>
<sequence length="36" mass="4026">MLIHIYFALANSVFNGIYKLYSNLPNYCPSGSLIST</sequence>
<reference evidence="1" key="2">
    <citation type="journal article" date="2015" name="Fish Shellfish Immunol.">
        <title>Early steps in the European eel (Anguilla anguilla)-Vibrio vulnificus interaction in the gills: Role of the RtxA13 toxin.</title>
        <authorList>
            <person name="Callol A."/>
            <person name="Pajuelo D."/>
            <person name="Ebbesson L."/>
            <person name="Teles M."/>
            <person name="MacKenzie S."/>
            <person name="Amaro C."/>
        </authorList>
    </citation>
    <scope>NUCLEOTIDE SEQUENCE</scope>
</reference>
<organism evidence="1">
    <name type="scientific">Anguilla anguilla</name>
    <name type="common">European freshwater eel</name>
    <name type="synonym">Muraena anguilla</name>
    <dbReference type="NCBI Taxonomy" id="7936"/>
    <lineage>
        <taxon>Eukaryota</taxon>
        <taxon>Metazoa</taxon>
        <taxon>Chordata</taxon>
        <taxon>Craniata</taxon>
        <taxon>Vertebrata</taxon>
        <taxon>Euteleostomi</taxon>
        <taxon>Actinopterygii</taxon>
        <taxon>Neopterygii</taxon>
        <taxon>Teleostei</taxon>
        <taxon>Anguilliformes</taxon>
        <taxon>Anguillidae</taxon>
        <taxon>Anguilla</taxon>
    </lineage>
</organism>
<evidence type="ECO:0000313" key="1">
    <source>
        <dbReference type="EMBL" id="JAH44259.1"/>
    </source>
</evidence>
<dbReference type="AlphaFoldDB" id="A0A0E9SSF1"/>
<dbReference type="EMBL" id="GBXM01064318">
    <property type="protein sequence ID" value="JAH44259.1"/>
    <property type="molecule type" value="Transcribed_RNA"/>
</dbReference>
<accession>A0A0E9SSF1</accession>